<comment type="caution">
    <text evidence="1">The sequence shown here is derived from an EMBL/GenBank/DDBJ whole genome shotgun (WGS) entry which is preliminary data.</text>
</comment>
<protein>
    <submittedName>
        <fullName evidence="1">Uncharacterized protein</fullName>
    </submittedName>
</protein>
<dbReference type="EMBL" id="JBFOLK010000014">
    <property type="protein sequence ID" value="KAL2461898.1"/>
    <property type="molecule type" value="Genomic_DNA"/>
</dbReference>
<gene>
    <name evidence="1" type="ORF">Adt_45318</name>
</gene>
<sequence length="335" mass="39131">MAGDLYLWFRHSFSLEMPLHAFQTIYLPKKLPKKESKEEELSWYNFCPCDAHKPLVMDSHSSIKQWKESWFWVTYNWQRVVDNLEPDLNVPSVYKIANEWRREELVVFDTDVITFSNCKKEDAKQKNIVEDVSCEANREEAKKFEVVEIEGDVGTTEEEVPLSKKRRAGVSLQVKKKVVKRVLIEELWDLKKKLRELIGPPGARIPDEVIRNLSFYPAMGAQAFKKYFNPKWEDFASHRDMEDMLETSLAAAETETDVSRLFYKKNELEGKLENTEAEFVANFHNIEAYANFFDYFAKVGQQEVLATLRSEYLDLNIASLEARFPLLDVEGEKDS</sequence>
<evidence type="ECO:0000313" key="2">
    <source>
        <dbReference type="Proteomes" id="UP001604336"/>
    </source>
</evidence>
<reference evidence="2" key="1">
    <citation type="submission" date="2024-07" db="EMBL/GenBank/DDBJ databases">
        <title>Two chromosome-level genome assemblies of Korean endemic species Abeliophyllum distichum and Forsythia ovata (Oleaceae).</title>
        <authorList>
            <person name="Jang H."/>
        </authorList>
    </citation>
    <scope>NUCLEOTIDE SEQUENCE [LARGE SCALE GENOMIC DNA]</scope>
</reference>
<proteinExistence type="predicted"/>
<accession>A0ABD1PDC9</accession>
<name>A0ABD1PDC9_9LAMI</name>
<evidence type="ECO:0000313" key="1">
    <source>
        <dbReference type="EMBL" id="KAL2461898.1"/>
    </source>
</evidence>
<keyword evidence="2" id="KW-1185">Reference proteome</keyword>
<dbReference type="Proteomes" id="UP001604336">
    <property type="component" value="Unassembled WGS sequence"/>
</dbReference>
<organism evidence="1 2">
    <name type="scientific">Abeliophyllum distichum</name>
    <dbReference type="NCBI Taxonomy" id="126358"/>
    <lineage>
        <taxon>Eukaryota</taxon>
        <taxon>Viridiplantae</taxon>
        <taxon>Streptophyta</taxon>
        <taxon>Embryophyta</taxon>
        <taxon>Tracheophyta</taxon>
        <taxon>Spermatophyta</taxon>
        <taxon>Magnoliopsida</taxon>
        <taxon>eudicotyledons</taxon>
        <taxon>Gunneridae</taxon>
        <taxon>Pentapetalae</taxon>
        <taxon>asterids</taxon>
        <taxon>lamiids</taxon>
        <taxon>Lamiales</taxon>
        <taxon>Oleaceae</taxon>
        <taxon>Forsythieae</taxon>
        <taxon>Abeliophyllum</taxon>
    </lineage>
</organism>
<dbReference type="AlphaFoldDB" id="A0ABD1PDC9"/>